<proteinExistence type="inferred from homology"/>
<protein>
    <submittedName>
        <fullName evidence="4">SDR family NAD(P)-dependent oxidoreductase</fullName>
    </submittedName>
</protein>
<reference evidence="4 5" key="1">
    <citation type="submission" date="2023-08" db="EMBL/GenBank/DDBJ databases">
        <title>The draft genome sequence of Paracraurococcus sp. LOR1-02.</title>
        <authorList>
            <person name="Kingkaew E."/>
            <person name="Tanasupawat S."/>
        </authorList>
    </citation>
    <scope>NUCLEOTIDE SEQUENCE [LARGE SCALE GENOMIC DNA]</scope>
    <source>
        <strain evidence="4 5">LOR1-02</strain>
    </source>
</reference>
<comment type="similarity">
    <text evidence="1">Belongs to the short-chain dehydrogenases/reductases (SDR) family.</text>
</comment>
<dbReference type="Proteomes" id="UP001243009">
    <property type="component" value="Unassembled WGS sequence"/>
</dbReference>
<name>A0ABT9E7K1_9PROT</name>
<comment type="caution">
    <text evidence="4">The sequence shown here is derived from an EMBL/GenBank/DDBJ whole genome shotgun (WGS) entry which is preliminary data.</text>
</comment>
<evidence type="ECO:0000313" key="5">
    <source>
        <dbReference type="Proteomes" id="UP001243009"/>
    </source>
</evidence>
<dbReference type="PANTHER" id="PTHR43669">
    <property type="entry name" value="5-KETO-D-GLUCONATE 5-REDUCTASE"/>
    <property type="match status" value="1"/>
</dbReference>
<accession>A0ABT9E7K1</accession>
<dbReference type="EMBL" id="JAUTWS010000041">
    <property type="protein sequence ID" value="MDO9712143.1"/>
    <property type="molecule type" value="Genomic_DNA"/>
</dbReference>
<dbReference type="InterPro" id="IPR036291">
    <property type="entry name" value="NAD(P)-bd_dom_sf"/>
</dbReference>
<dbReference type="SUPFAM" id="SSF51735">
    <property type="entry name" value="NAD(P)-binding Rossmann-fold domains"/>
    <property type="match status" value="1"/>
</dbReference>
<evidence type="ECO:0000256" key="1">
    <source>
        <dbReference type="ARBA" id="ARBA00006484"/>
    </source>
</evidence>
<evidence type="ECO:0000256" key="2">
    <source>
        <dbReference type="ARBA" id="ARBA00023002"/>
    </source>
</evidence>
<dbReference type="RefSeq" id="WP_305107000.1">
    <property type="nucleotide sequence ID" value="NZ_JAUTWS010000041.1"/>
</dbReference>
<evidence type="ECO:0000256" key="3">
    <source>
        <dbReference type="SAM" id="MobiDB-lite"/>
    </source>
</evidence>
<dbReference type="PANTHER" id="PTHR43669:SF3">
    <property type="entry name" value="ALCOHOL DEHYDROGENASE, PUTATIVE (AFU_ORTHOLOGUE AFUA_3G03445)-RELATED"/>
    <property type="match status" value="1"/>
</dbReference>
<dbReference type="InterPro" id="IPR002347">
    <property type="entry name" value="SDR_fam"/>
</dbReference>
<sequence>MPGMLEGSIAVITGGSTGIGLATARCFAAEGARVFVIGRRAAELANAVAGMGASATGIQASSSDLGGAPDMTATIRPRPRGAP</sequence>
<keyword evidence="5" id="KW-1185">Reference proteome</keyword>
<organism evidence="4 5">
    <name type="scientific">Paracraurococcus lichenis</name>
    <dbReference type="NCBI Taxonomy" id="3064888"/>
    <lineage>
        <taxon>Bacteria</taxon>
        <taxon>Pseudomonadati</taxon>
        <taxon>Pseudomonadota</taxon>
        <taxon>Alphaproteobacteria</taxon>
        <taxon>Acetobacterales</taxon>
        <taxon>Roseomonadaceae</taxon>
        <taxon>Paracraurococcus</taxon>
    </lineage>
</organism>
<keyword evidence="2" id="KW-0560">Oxidoreductase</keyword>
<dbReference type="Gene3D" id="3.40.50.720">
    <property type="entry name" value="NAD(P)-binding Rossmann-like Domain"/>
    <property type="match status" value="1"/>
</dbReference>
<dbReference type="Pfam" id="PF00106">
    <property type="entry name" value="adh_short"/>
    <property type="match status" value="1"/>
</dbReference>
<evidence type="ECO:0000313" key="4">
    <source>
        <dbReference type="EMBL" id="MDO9712143.1"/>
    </source>
</evidence>
<gene>
    <name evidence="4" type="ORF">Q7A36_27620</name>
</gene>
<feature type="region of interest" description="Disordered" evidence="3">
    <location>
        <begin position="60"/>
        <end position="83"/>
    </location>
</feature>